<dbReference type="AlphaFoldDB" id="A0A8J3BSJ2"/>
<feature type="transmembrane region" description="Helical" evidence="4">
    <location>
        <begin position="258"/>
        <end position="276"/>
    </location>
</feature>
<gene>
    <name evidence="6" type="primary">fsr</name>
    <name evidence="6" type="ORF">GCM10007962_30920</name>
</gene>
<dbReference type="PANTHER" id="PTHR43129:SF1">
    <property type="entry name" value="FOSMIDOMYCIN RESISTANCE PROTEIN"/>
    <property type="match status" value="1"/>
</dbReference>
<dbReference type="PROSITE" id="PS50850">
    <property type="entry name" value="MFS"/>
    <property type="match status" value="1"/>
</dbReference>
<proteinExistence type="predicted"/>
<dbReference type="InterPro" id="IPR036259">
    <property type="entry name" value="MFS_trans_sf"/>
</dbReference>
<feature type="transmembrane region" description="Helical" evidence="4">
    <location>
        <begin position="12"/>
        <end position="34"/>
    </location>
</feature>
<keyword evidence="3 4" id="KW-0472">Membrane</keyword>
<comment type="caution">
    <text evidence="6">The sequence shown here is derived from an EMBL/GenBank/DDBJ whole genome shotgun (WGS) entry which is preliminary data.</text>
</comment>
<name>A0A8J3BSJ2_9FLAO</name>
<evidence type="ECO:0000256" key="4">
    <source>
        <dbReference type="SAM" id="Phobius"/>
    </source>
</evidence>
<dbReference type="GO" id="GO:0022857">
    <property type="term" value="F:transmembrane transporter activity"/>
    <property type="evidence" value="ECO:0007669"/>
    <property type="project" value="InterPro"/>
</dbReference>
<dbReference type="InterPro" id="IPR020846">
    <property type="entry name" value="MFS_dom"/>
</dbReference>
<evidence type="ECO:0000256" key="2">
    <source>
        <dbReference type="ARBA" id="ARBA00022989"/>
    </source>
</evidence>
<dbReference type="Gene3D" id="1.20.1250.20">
    <property type="entry name" value="MFS general substrate transporter like domains"/>
    <property type="match status" value="2"/>
</dbReference>
<feature type="domain" description="Major facilitator superfamily (MFS) profile" evidence="5">
    <location>
        <begin position="12"/>
        <end position="394"/>
    </location>
</feature>
<protein>
    <submittedName>
        <fullName evidence="6">MFS transporter</fullName>
    </submittedName>
</protein>
<dbReference type="PANTHER" id="PTHR43129">
    <property type="entry name" value="FOSMIDOMYCIN RESISTANCE PROTEIN"/>
    <property type="match status" value="1"/>
</dbReference>
<keyword evidence="2 4" id="KW-1133">Transmembrane helix</keyword>
<evidence type="ECO:0000259" key="5">
    <source>
        <dbReference type="PROSITE" id="PS50850"/>
    </source>
</evidence>
<keyword evidence="7" id="KW-1185">Reference proteome</keyword>
<dbReference type="Proteomes" id="UP000612329">
    <property type="component" value="Unassembled WGS sequence"/>
</dbReference>
<evidence type="ECO:0000256" key="3">
    <source>
        <dbReference type="ARBA" id="ARBA00023136"/>
    </source>
</evidence>
<feature type="transmembrane region" description="Helical" evidence="4">
    <location>
        <begin position="216"/>
        <end position="238"/>
    </location>
</feature>
<organism evidence="6 7">
    <name type="scientific">Yeosuana aromativorans</name>
    <dbReference type="NCBI Taxonomy" id="288019"/>
    <lineage>
        <taxon>Bacteria</taxon>
        <taxon>Pseudomonadati</taxon>
        <taxon>Bacteroidota</taxon>
        <taxon>Flavobacteriia</taxon>
        <taxon>Flavobacteriales</taxon>
        <taxon>Flavobacteriaceae</taxon>
        <taxon>Yeosuana</taxon>
    </lineage>
</organism>
<feature type="transmembrane region" description="Helical" evidence="4">
    <location>
        <begin position="369"/>
        <end position="388"/>
    </location>
</feature>
<dbReference type="Pfam" id="PF07690">
    <property type="entry name" value="MFS_1"/>
    <property type="match status" value="1"/>
</dbReference>
<feature type="transmembrane region" description="Helical" evidence="4">
    <location>
        <begin position="342"/>
        <end position="363"/>
    </location>
</feature>
<reference evidence="6" key="2">
    <citation type="submission" date="2020-09" db="EMBL/GenBank/DDBJ databases">
        <authorList>
            <person name="Sun Q."/>
            <person name="Ohkuma M."/>
        </authorList>
    </citation>
    <scope>NUCLEOTIDE SEQUENCE</scope>
    <source>
        <strain evidence="6">JCM 12862</strain>
    </source>
</reference>
<sequence length="406" mass="45014">MQVIDSKNSFHIIYLISFSHLINDLIQGIIPSIFPLLKESFQLSFGQIGFITFAFQFSASILQPLVGYYTDKNPKVYAQIYGLVLTISGVILLSYAFSFAYLVVSCILIGIGSAIFHPESSRIANLASGGKIGVAQSIFQIGGNLGTALAPILVTILVLPNSKQYVNIFILPLIIGLFLLKKITAWYKKHLETKISYRFNEHSMTSISFSKRKLKIIIGILLLIIFSKFIYAASLSNYYSFYLIEKFNLTIEQSQTHLFIYLFSYMLGTILGGPLGDKFGRLYVIWFSVFGATPFILCLPYANLFYTDVLMVIIGLIMASAFPAIMSYAQELLPQKLGVISGLFYGFAFGVAAIGSALIGLLADFKSIGYVYQLCSFLPLIGVVCFLLPNINPKNNTAVKDRCLLT</sequence>
<feature type="transmembrane region" description="Helical" evidence="4">
    <location>
        <begin position="164"/>
        <end position="180"/>
    </location>
</feature>
<reference evidence="6" key="1">
    <citation type="journal article" date="2014" name="Int. J. Syst. Evol. Microbiol.">
        <title>Complete genome sequence of Corynebacterium casei LMG S-19264T (=DSM 44701T), isolated from a smear-ripened cheese.</title>
        <authorList>
            <consortium name="US DOE Joint Genome Institute (JGI-PGF)"/>
            <person name="Walter F."/>
            <person name="Albersmeier A."/>
            <person name="Kalinowski J."/>
            <person name="Ruckert C."/>
        </authorList>
    </citation>
    <scope>NUCLEOTIDE SEQUENCE</scope>
    <source>
        <strain evidence="6">JCM 12862</strain>
    </source>
</reference>
<feature type="transmembrane region" description="Helical" evidence="4">
    <location>
        <begin position="76"/>
        <end position="93"/>
    </location>
</feature>
<dbReference type="CDD" id="cd17478">
    <property type="entry name" value="MFS_FsR"/>
    <property type="match status" value="1"/>
</dbReference>
<dbReference type="EMBL" id="BMNR01000010">
    <property type="protein sequence ID" value="GGK34304.1"/>
    <property type="molecule type" value="Genomic_DNA"/>
</dbReference>
<feature type="transmembrane region" description="Helical" evidence="4">
    <location>
        <begin position="46"/>
        <end position="69"/>
    </location>
</feature>
<dbReference type="SUPFAM" id="SSF103473">
    <property type="entry name" value="MFS general substrate transporter"/>
    <property type="match status" value="1"/>
</dbReference>
<feature type="transmembrane region" description="Helical" evidence="4">
    <location>
        <begin position="283"/>
        <end position="303"/>
    </location>
</feature>
<dbReference type="GO" id="GO:0005886">
    <property type="term" value="C:plasma membrane"/>
    <property type="evidence" value="ECO:0007669"/>
    <property type="project" value="TreeGrafter"/>
</dbReference>
<keyword evidence="1 4" id="KW-0812">Transmembrane</keyword>
<evidence type="ECO:0000313" key="6">
    <source>
        <dbReference type="EMBL" id="GGK34304.1"/>
    </source>
</evidence>
<accession>A0A8J3BSJ2</accession>
<feature type="transmembrane region" description="Helical" evidence="4">
    <location>
        <begin position="309"/>
        <end position="330"/>
    </location>
</feature>
<feature type="transmembrane region" description="Helical" evidence="4">
    <location>
        <begin position="99"/>
        <end position="117"/>
    </location>
</feature>
<dbReference type="RefSeq" id="WP_188654846.1">
    <property type="nucleotide sequence ID" value="NZ_BMNR01000010.1"/>
</dbReference>
<feature type="transmembrane region" description="Helical" evidence="4">
    <location>
        <begin position="138"/>
        <end position="158"/>
    </location>
</feature>
<evidence type="ECO:0000256" key="1">
    <source>
        <dbReference type="ARBA" id="ARBA00022692"/>
    </source>
</evidence>
<dbReference type="InterPro" id="IPR011701">
    <property type="entry name" value="MFS"/>
</dbReference>
<evidence type="ECO:0000313" key="7">
    <source>
        <dbReference type="Proteomes" id="UP000612329"/>
    </source>
</evidence>